<gene>
    <name evidence="1" type="ORF">M9H77_19151</name>
</gene>
<organism evidence="1 2">
    <name type="scientific">Catharanthus roseus</name>
    <name type="common">Madagascar periwinkle</name>
    <name type="synonym">Vinca rosea</name>
    <dbReference type="NCBI Taxonomy" id="4058"/>
    <lineage>
        <taxon>Eukaryota</taxon>
        <taxon>Viridiplantae</taxon>
        <taxon>Streptophyta</taxon>
        <taxon>Embryophyta</taxon>
        <taxon>Tracheophyta</taxon>
        <taxon>Spermatophyta</taxon>
        <taxon>Magnoliopsida</taxon>
        <taxon>eudicotyledons</taxon>
        <taxon>Gunneridae</taxon>
        <taxon>Pentapetalae</taxon>
        <taxon>asterids</taxon>
        <taxon>lamiids</taxon>
        <taxon>Gentianales</taxon>
        <taxon>Apocynaceae</taxon>
        <taxon>Rauvolfioideae</taxon>
        <taxon>Vinceae</taxon>
        <taxon>Catharanthinae</taxon>
        <taxon>Catharanthus</taxon>
    </lineage>
</organism>
<evidence type="ECO:0000313" key="1">
    <source>
        <dbReference type="EMBL" id="KAI5669298.1"/>
    </source>
</evidence>
<dbReference type="EMBL" id="CM044704">
    <property type="protein sequence ID" value="KAI5669298.1"/>
    <property type="molecule type" value="Genomic_DNA"/>
</dbReference>
<accession>A0ACC0B9L0</accession>
<keyword evidence="2" id="KW-1185">Reference proteome</keyword>
<comment type="caution">
    <text evidence="1">The sequence shown here is derived from an EMBL/GenBank/DDBJ whole genome shotgun (WGS) entry which is preliminary data.</text>
</comment>
<dbReference type="Proteomes" id="UP001060085">
    <property type="component" value="Linkage Group LG04"/>
</dbReference>
<reference evidence="2" key="1">
    <citation type="journal article" date="2023" name="Nat. Plants">
        <title>Single-cell RNA sequencing provides a high-resolution roadmap for understanding the multicellular compartmentation of specialized metabolism.</title>
        <authorList>
            <person name="Sun S."/>
            <person name="Shen X."/>
            <person name="Li Y."/>
            <person name="Li Y."/>
            <person name="Wang S."/>
            <person name="Li R."/>
            <person name="Zhang H."/>
            <person name="Shen G."/>
            <person name="Guo B."/>
            <person name="Wei J."/>
            <person name="Xu J."/>
            <person name="St-Pierre B."/>
            <person name="Chen S."/>
            <person name="Sun C."/>
        </authorList>
    </citation>
    <scope>NUCLEOTIDE SEQUENCE [LARGE SCALE GENOMIC DNA]</scope>
</reference>
<proteinExistence type="predicted"/>
<sequence length="853" mass="92773">MKNISVVALLVLVLGVLAEGQPNGPKPKQVKCNDKNYPYCYHLKKVCPDNCPRSCDVDCVSCQPVCIPSPSLSPPPPPPADFPVPPSLTPPSSNSTQTPPPANPPPSIPPPTWTPPPEVSGKRVYCKNRNFPQCYRMEHRCPSACPDQCEVDCVTCSPVCNCNRPGAVCQDPRFVGADGITFYFHGKKDKDFCIVSDSNLHINAHFIGKRNDNMKRDFTWVQSLGILFDNNQLFIGAKKTSKWNNAVDRLDLAFNGHPISLSEGEGAKWEPISSPGVSITRSRDTNSVVIQVEGNFQIKATVVPITQKDSKVHNYGITEEDCFAHLDLSFKFYSLTASVNGVLGQTYGSNYVSKVKMGIEMPVLGGEKEFGSSSLFSTDCKVSRFSGTNSMMKSDYFAANLNCASGLNGRGVVKCQDKRYPQCYHIKQLCPPACPRTCYVDCASCQPVCGPPLPSTPPYPSTPPPSPPTSNPPPSPPAASTPPPSPPTLTPPSASTPPASPPASNPPPQSPPAPTPPRVSPPTYTPPPTSTPPPAVPTPPSSNSTQTPPANPPPEVSGRRVFCKNRNYPQCYRMEQRCPSNCPDQCEVDCVTCSPVCNCNRPGAVCQDPRFVGADGIAFYFHGKKDKDFCVVSDSNLHINAHFIGRRSENMKRDFTWVQSLGILFDNNQLFIGAKKTSTWNDEVDRLDLAFNGQPIYLSEGEGAKWEPFSGVSITRSRDTNSVVIQVEGNFQIKATVVPITQKESRIHKYGITEEDCFAHLDLNFNFYSLSGDVNGVLGQTYGRNYVSRVKRGVKMPVLGGDKEFSSSSLFSTDCQVSKFSGTAAIINSSMKNEYANLKCVSGLNGRGVVCKR</sequence>
<protein>
    <submittedName>
        <fullName evidence="1">Uncharacterized protein</fullName>
    </submittedName>
</protein>
<evidence type="ECO:0000313" key="2">
    <source>
        <dbReference type="Proteomes" id="UP001060085"/>
    </source>
</evidence>
<name>A0ACC0B9L0_CATRO</name>